<proteinExistence type="predicted"/>
<feature type="chain" id="PRO_5014831189" evidence="2">
    <location>
        <begin position="17"/>
        <end position="99"/>
    </location>
</feature>
<dbReference type="AlphaFoldDB" id="A0A2M4D9T0"/>
<name>A0A2M4D9T0_ANODA</name>
<accession>A0A2M4D9T0</accession>
<feature type="region of interest" description="Disordered" evidence="1">
    <location>
        <begin position="27"/>
        <end position="68"/>
    </location>
</feature>
<evidence type="ECO:0000256" key="1">
    <source>
        <dbReference type="SAM" id="MobiDB-lite"/>
    </source>
</evidence>
<feature type="compositionally biased region" description="Low complexity" evidence="1">
    <location>
        <begin position="27"/>
        <end position="47"/>
    </location>
</feature>
<dbReference type="EMBL" id="GGFL01010164">
    <property type="protein sequence ID" value="MBW74342.1"/>
    <property type="molecule type" value="Transcribed_RNA"/>
</dbReference>
<keyword evidence="2" id="KW-0732">Signal</keyword>
<evidence type="ECO:0000313" key="3">
    <source>
        <dbReference type="EMBL" id="MBW74342.1"/>
    </source>
</evidence>
<reference evidence="3" key="1">
    <citation type="submission" date="2018-01" db="EMBL/GenBank/DDBJ databases">
        <title>An insight into the sialome of Amazonian anophelines.</title>
        <authorList>
            <person name="Ribeiro J.M."/>
            <person name="Scarpassa V."/>
            <person name="Calvo E."/>
        </authorList>
    </citation>
    <scope>NUCLEOTIDE SEQUENCE</scope>
</reference>
<sequence>MSLMLMLLLLPSMAGGWLTGLPRCTTSRFASSSPKSSSSSSASSLPIPRRRRRGVAQTQHTFTQSHPVGREEMRWLSYSRPPFAHNLSRVSPHHLRHQA</sequence>
<evidence type="ECO:0000256" key="2">
    <source>
        <dbReference type="SAM" id="SignalP"/>
    </source>
</evidence>
<feature type="compositionally biased region" description="Polar residues" evidence="1">
    <location>
        <begin position="56"/>
        <end position="66"/>
    </location>
</feature>
<protein>
    <submittedName>
        <fullName evidence="3">Putative secreted protein</fullName>
    </submittedName>
</protein>
<organism evidence="3">
    <name type="scientific">Anopheles darlingi</name>
    <name type="common">Mosquito</name>
    <dbReference type="NCBI Taxonomy" id="43151"/>
    <lineage>
        <taxon>Eukaryota</taxon>
        <taxon>Metazoa</taxon>
        <taxon>Ecdysozoa</taxon>
        <taxon>Arthropoda</taxon>
        <taxon>Hexapoda</taxon>
        <taxon>Insecta</taxon>
        <taxon>Pterygota</taxon>
        <taxon>Neoptera</taxon>
        <taxon>Endopterygota</taxon>
        <taxon>Diptera</taxon>
        <taxon>Nematocera</taxon>
        <taxon>Culicoidea</taxon>
        <taxon>Culicidae</taxon>
        <taxon>Anophelinae</taxon>
        <taxon>Anopheles</taxon>
    </lineage>
</organism>
<feature type="signal peptide" evidence="2">
    <location>
        <begin position="1"/>
        <end position="16"/>
    </location>
</feature>